<evidence type="ECO:0000256" key="2">
    <source>
        <dbReference type="ARBA" id="ARBA00022801"/>
    </source>
</evidence>
<dbReference type="Proteomes" id="UP000060132">
    <property type="component" value="Chromosome"/>
</dbReference>
<evidence type="ECO:0000259" key="3">
    <source>
        <dbReference type="Pfam" id="PF03061"/>
    </source>
</evidence>
<gene>
    <name evidence="4" type="ORF">RZ57_00175</name>
</gene>
<comment type="similarity">
    <text evidence="1">Belongs to the thioesterase PaaI family.</text>
</comment>
<dbReference type="GO" id="GO:0005829">
    <property type="term" value="C:cytosol"/>
    <property type="evidence" value="ECO:0007669"/>
    <property type="project" value="TreeGrafter"/>
</dbReference>
<dbReference type="SUPFAM" id="SSF54637">
    <property type="entry name" value="Thioesterase/thiol ester dehydrase-isomerase"/>
    <property type="match status" value="1"/>
</dbReference>
<feature type="domain" description="Thioesterase" evidence="3">
    <location>
        <begin position="51"/>
        <end position="129"/>
    </location>
</feature>
<name>A0AAC8ZA33_HAEDC</name>
<evidence type="ECO:0000313" key="4">
    <source>
        <dbReference type="EMBL" id="AKO31678.1"/>
    </source>
</evidence>
<dbReference type="NCBIfam" id="TIGR00369">
    <property type="entry name" value="unchar_dom_1"/>
    <property type="match status" value="1"/>
</dbReference>
<dbReference type="EMBL" id="CP011219">
    <property type="protein sequence ID" value="AKO31678.1"/>
    <property type="molecule type" value="Genomic_DNA"/>
</dbReference>
<dbReference type="OMA" id="TTQVWQI"/>
<dbReference type="AlphaFoldDB" id="A0AAC8ZA33"/>
<dbReference type="CDD" id="cd03443">
    <property type="entry name" value="PaaI_thioesterase"/>
    <property type="match status" value="1"/>
</dbReference>
<keyword evidence="2" id="KW-0378">Hydrolase</keyword>
<proteinExistence type="inferred from homology"/>
<accession>A0AAC8ZA33</accession>
<sequence length="143" mass="15521">MKIWKQTATAQQLTTLCQNCAVGHLGIEFIAIGDNWLEAQLTVNEKTMQPFGVLHGGISAALAETTANAGSLLTCEAHQMAVGMELNISHLKSVPYGQTAIARAYPVKIGREIQVWQVDIKDESGHLCAVARLSTKILNKNKH</sequence>
<dbReference type="PANTHER" id="PTHR43240">
    <property type="entry name" value="1,4-DIHYDROXY-2-NAPHTHOYL-COA THIOESTERASE 1"/>
    <property type="match status" value="1"/>
</dbReference>
<protein>
    <recommendedName>
        <fullName evidence="3">Thioesterase domain-containing protein</fullName>
    </recommendedName>
</protein>
<dbReference type="InterPro" id="IPR006683">
    <property type="entry name" value="Thioestr_dom"/>
</dbReference>
<dbReference type="InterPro" id="IPR029069">
    <property type="entry name" value="HotDog_dom_sf"/>
</dbReference>
<dbReference type="InterPro" id="IPR003736">
    <property type="entry name" value="PAAI_dom"/>
</dbReference>
<dbReference type="Gene3D" id="3.10.129.10">
    <property type="entry name" value="Hotdog Thioesterase"/>
    <property type="match status" value="1"/>
</dbReference>
<dbReference type="GO" id="GO:0061522">
    <property type="term" value="F:1,4-dihydroxy-2-naphthoyl-CoA thioesterase activity"/>
    <property type="evidence" value="ECO:0007669"/>
    <property type="project" value="TreeGrafter"/>
</dbReference>
<dbReference type="RefSeq" id="WP_010944111.1">
    <property type="nucleotide sequence ID" value="NZ_CP011218.1"/>
</dbReference>
<dbReference type="PANTHER" id="PTHR43240:SF5">
    <property type="entry name" value="1,4-DIHYDROXY-2-NAPHTHOYL-COA THIOESTERASE 1"/>
    <property type="match status" value="1"/>
</dbReference>
<evidence type="ECO:0000313" key="5">
    <source>
        <dbReference type="Proteomes" id="UP000060132"/>
    </source>
</evidence>
<dbReference type="Pfam" id="PF03061">
    <property type="entry name" value="4HBT"/>
    <property type="match status" value="1"/>
</dbReference>
<reference evidence="4 5" key="1">
    <citation type="journal article" date="2015" name="PLoS Negl. Trop. Dis.">
        <title>Haemophilus ducreyi Cutaneous Ulcer Strains Are Nearly Identical to Class I Genital Ulcer Strains.</title>
        <authorList>
            <person name="Gangaiah D."/>
            <person name="Webb K.M."/>
            <person name="Humphreys T.L."/>
            <person name="Fortney K.R."/>
            <person name="Toh E."/>
            <person name="Tai A."/>
            <person name="Katz S.S."/>
            <person name="Pillay A."/>
            <person name="Chen C.Y."/>
            <person name="Roberts S.A."/>
            <person name="Munson R.S.Jr."/>
            <person name="Spinola S.M."/>
        </authorList>
    </citation>
    <scope>NUCLEOTIDE SEQUENCE [LARGE SCALE GENOMIC DNA]</scope>
    <source>
        <strain evidence="5">CLU2</strain>
    </source>
</reference>
<evidence type="ECO:0000256" key="1">
    <source>
        <dbReference type="ARBA" id="ARBA00008324"/>
    </source>
</evidence>
<organism evidence="4 5">
    <name type="scientific">Haemophilus ducreyi</name>
    <dbReference type="NCBI Taxonomy" id="730"/>
    <lineage>
        <taxon>Bacteria</taxon>
        <taxon>Pseudomonadati</taxon>
        <taxon>Pseudomonadota</taxon>
        <taxon>Gammaproteobacteria</taxon>
        <taxon>Pasteurellales</taxon>
        <taxon>Pasteurellaceae</taxon>
        <taxon>Haemophilus</taxon>
    </lineage>
</organism>